<accession>A0AB39TV49</accession>
<evidence type="ECO:0000256" key="2">
    <source>
        <dbReference type="SAM" id="Phobius"/>
    </source>
</evidence>
<gene>
    <name evidence="4" type="ORF">AB2U05_33365</name>
</gene>
<feature type="compositionally biased region" description="Low complexity" evidence="1">
    <location>
        <begin position="38"/>
        <end position="69"/>
    </location>
</feature>
<evidence type="ECO:0000256" key="1">
    <source>
        <dbReference type="SAM" id="MobiDB-lite"/>
    </source>
</evidence>
<name>A0AB39TV49_9ACTN</name>
<keyword evidence="2" id="KW-1133">Transmembrane helix</keyword>
<dbReference type="EMBL" id="CP163445">
    <property type="protein sequence ID" value="XDQ83049.1"/>
    <property type="molecule type" value="Genomic_DNA"/>
</dbReference>
<evidence type="ECO:0000259" key="3">
    <source>
        <dbReference type="Pfam" id="PF25302"/>
    </source>
</evidence>
<dbReference type="InterPro" id="IPR057561">
    <property type="entry name" value="NADase_transloc"/>
</dbReference>
<evidence type="ECO:0000313" key="4">
    <source>
        <dbReference type="EMBL" id="XDQ83049.1"/>
    </source>
</evidence>
<feature type="compositionally biased region" description="Pro residues" evidence="1">
    <location>
        <begin position="70"/>
        <end position="90"/>
    </location>
</feature>
<sequence length="374" mass="40006">MTTCENCGHPCVRGEDFCGTCGAYLSWEEEPAAEEKPTASASSPSPTPSSSAAPTPTVAPAVTPAVSPAVTPPVIPPRPTDPPQAAPPQTAPRRADPPQAVQPKPVRPGEEAPPPPPRPAEPEEREPIAPGDLICGRCGTGNVPSRRYCRRCGGLLEDARVAPKPPWWRRPFVRRPKAGPAVGDRPRVRPPRRPRFVVPLVLLVLLGVGGYAFRDELASGVEVVRDRFATPQQIHPTAVRASSEDPAHPAALAVDGTTDRYWAPARPGNGIGEFLEMDFPGPFRLLDLVVHPGISPNAEQFLTQARPQRLTVTLTGSDGKVTTRTVNPADAPGEQRFHLAVGGVVRIRLTIDGAYGAAPDRRVAIAEVEFFERP</sequence>
<keyword evidence="2" id="KW-0812">Transmembrane</keyword>
<proteinExistence type="predicted"/>
<dbReference type="Gene3D" id="2.60.120.260">
    <property type="entry name" value="Galactose-binding domain-like"/>
    <property type="match status" value="1"/>
</dbReference>
<dbReference type="AlphaFoldDB" id="A0AB39TV49"/>
<feature type="region of interest" description="Disordered" evidence="1">
    <location>
        <begin position="30"/>
        <end position="134"/>
    </location>
</feature>
<feature type="transmembrane region" description="Helical" evidence="2">
    <location>
        <begin position="196"/>
        <end position="213"/>
    </location>
</feature>
<protein>
    <recommendedName>
        <fullName evidence="3">NAD glycohydrolase translocation F5/8 type C domain-containing protein</fullName>
    </recommendedName>
</protein>
<dbReference type="Pfam" id="PF25302">
    <property type="entry name" value="NADase_transloc"/>
    <property type="match status" value="1"/>
</dbReference>
<organism evidence="4">
    <name type="scientific">Streptomyces sp. Y1</name>
    <dbReference type="NCBI Taxonomy" id="3238634"/>
    <lineage>
        <taxon>Bacteria</taxon>
        <taxon>Bacillati</taxon>
        <taxon>Actinomycetota</taxon>
        <taxon>Actinomycetes</taxon>
        <taxon>Kitasatosporales</taxon>
        <taxon>Streptomycetaceae</taxon>
        <taxon>Streptomyces</taxon>
    </lineage>
</organism>
<dbReference type="RefSeq" id="WP_369185250.1">
    <property type="nucleotide sequence ID" value="NZ_CP163445.1"/>
</dbReference>
<reference evidence="4" key="1">
    <citation type="submission" date="2024-07" db="EMBL/GenBank/DDBJ databases">
        <authorList>
            <person name="Yu S.T."/>
        </authorList>
    </citation>
    <scope>NUCLEOTIDE SEQUENCE</scope>
    <source>
        <strain evidence="4">Y1</strain>
    </source>
</reference>
<dbReference type="NCBIfam" id="NF047619">
    <property type="entry name" value="NADase_discoid"/>
    <property type="match status" value="1"/>
</dbReference>
<feature type="domain" description="NAD glycohydrolase translocation F5/8 type C" evidence="3">
    <location>
        <begin position="233"/>
        <end position="370"/>
    </location>
</feature>
<keyword evidence="2" id="KW-0472">Membrane</keyword>
<dbReference type="SUPFAM" id="SSF49785">
    <property type="entry name" value="Galactose-binding domain-like"/>
    <property type="match status" value="1"/>
</dbReference>
<dbReference type="InterPro" id="IPR008979">
    <property type="entry name" value="Galactose-bd-like_sf"/>
</dbReference>